<dbReference type="AlphaFoldDB" id="A0A316JRW4"/>
<sequence>MFWLRRIGFMNDQYRSHSLLRLCAAFLVLSMSYAAASAGEQKLALIQPLPEKPSEAPPYENVPHESFVPAEALGQLGIDPIITGPVPKARRSWSKL</sequence>
<dbReference type="EMBL" id="QGDB01000003">
    <property type="protein sequence ID" value="PWL17980.1"/>
    <property type="molecule type" value="Genomic_DNA"/>
</dbReference>
<gene>
    <name evidence="2" type="ORF">DKP76_09570</name>
</gene>
<accession>A0A316JRW4</accession>
<comment type="caution">
    <text evidence="2">The sequence shown here is derived from an EMBL/GenBank/DDBJ whole genome shotgun (WGS) entry which is preliminary data.</text>
</comment>
<protein>
    <submittedName>
        <fullName evidence="2">Uncharacterized protein</fullName>
    </submittedName>
</protein>
<dbReference type="Proteomes" id="UP000245865">
    <property type="component" value="Unassembled WGS sequence"/>
</dbReference>
<organism evidence="2 3">
    <name type="scientific">Falsochrobactrum shanghaiense</name>
    <dbReference type="NCBI Taxonomy" id="2201899"/>
    <lineage>
        <taxon>Bacteria</taxon>
        <taxon>Pseudomonadati</taxon>
        <taxon>Pseudomonadota</taxon>
        <taxon>Alphaproteobacteria</taxon>
        <taxon>Hyphomicrobiales</taxon>
        <taxon>Brucellaceae</taxon>
        <taxon>Falsochrobactrum</taxon>
    </lineage>
</organism>
<reference evidence="2 3" key="1">
    <citation type="submission" date="2018-05" db="EMBL/GenBank/DDBJ databases">
        <title>Comparative genomic sequence analysis between strain HN4 and CCM 8460T (Falsochrobactrum ovis) will provide more evidence to prove that HN4 is a new species of Falsochrobactrum.</title>
        <authorList>
            <person name="Lyu W."/>
            <person name="Sun L."/>
            <person name="Yao L."/>
        </authorList>
    </citation>
    <scope>NUCLEOTIDE SEQUENCE [LARGE SCALE GENOMIC DNA]</scope>
    <source>
        <strain evidence="2 3">HN4</strain>
    </source>
</reference>
<feature type="signal peptide" evidence="1">
    <location>
        <begin position="1"/>
        <end position="36"/>
    </location>
</feature>
<evidence type="ECO:0000313" key="3">
    <source>
        <dbReference type="Proteomes" id="UP000245865"/>
    </source>
</evidence>
<evidence type="ECO:0000313" key="2">
    <source>
        <dbReference type="EMBL" id="PWL17980.1"/>
    </source>
</evidence>
<feature type="chain" id="PRO_5016397048" evidence="1">
    <location>
        <begin position="37"/>
        <end position="96"/>
    </location>
</feature>
<evidence type="ECO:0000256" key="1">
    <source>
        <dbReference type="SAM" id="SignalP"/>
    </source>
</evidence>
<name>A0A316JRW4_9HYPH</name>
<keyword evidence="1" id="KW-0732">Signal</keyword>
<keyword evidence="3" id="KW-1185">Reference proteome</keyword>
<proteinExistence type="predicted"/>